<proteinExistence type="predicted"/>
<dbReference type="Proteomes" id="UP000823775">
    <property type="component" value="Unassembled WGS sequence"/>
</dbReference>
<dbReference type="InterPro" id="IPR025287">
    <property type="entry name" value="WAK_GUB"/>
</dbReference>
<name>A0ABS8WWE2_DATST</name>
<keyword evidence="7" id="KW-1185">Reference proteome</keyword>
<evidence type="ECO:0000313" key="7">
    <source>
        <dbReference type="Proteomes" id="UP000823775"/>
    </source>
</evidence>
<evidence type="ECO:0000256" key="3">
    <source>
        <dbReference type="PROSITE-ProRule" id="PRU00076"/>
    </source>
</evidence>
<evidence type="ECO:0000259" key="5">
    <source>
        <dbReference type="PROSITE" id="PS50026"/>
    </source>
</evidence>
<evidence type="ECO:0000256" key="1">
    <source>
        <dbReference type="ARBA" id="ARBA00004167"/>
    </source>
</evidence>
<accession>A0ABS8WWE2</accession>
<dbReference type="PROSITE" id="PS50026">
    <property type="entry name" value="EGF_3"/>
    <property type="match status" value="1"/>
</dbReference>
<evidence type="ECO:0000256" key="4">
    <source>
        <dbReference type="SAM" id="SignalP"/>
    </source>
</evidence>
<dbReference type="CDD" id="cd00054">
    <property type="entry name" value="EGF_CA"/>
    <property type="match status" value="1"/>
</dbReference>
<gene>
    <name evidence="6" type="ORF">HAX54_003683</name>
</gene>
<feature type="domain" description="EGF-like" evidence="5">
    <location>
        <begin position="273"/>
        <end position="317"/>
    </location>
</feature>
<reference evidence="6 7" key="1">
    <citation type="journal article" date="2021" name="BMC Genomics">
        <title>Datura genome reveals duplications of psychoactive alkaloid biosynthetic genes and high mutation rate following tissue culture.</title>
        <authorList>
            <person name="Rajewski A."/>
            <person name="Carter-House D."/>
            <person name="Stajich J."/>
            <person name="Litt A."/>
        </authorList>
    </citation>
    <scope>NUCLEOTIDE SEQUENCE [LARGE SCALE GENOMIC DNA]</scope>
    <source>
        <strain evidence="6">AR-01</strain>
    </source>
</reference>
<dbReference type="InterPro" id="IPR000742">
    <property type="entry name" value="EGF"/>
</dbReference>
<keyword evidence="3" id="KW-0245">EGF-like domain</keyword>
<dbReference type="PANTHER" id="PTHR33491">
    <property type="entry name" value="OSJNBA0016N04.9 PROTEIN"/>
    <property type="match status" value="1"/>
</dbReference>
<feature type="signal peptide" evidence="4">
    <location>
        <begin position="1"/>
        <end position="25"/>
    </location>
</feature>
<keyword evidence="2 4" id="KW-0732">Signal</keyword>
<sequence length="336" mass="36194">MERHTQVSLLFSFSVCALILTSVAAQSTTNSPSTNTSTPTTTITKAASITKLPGCQKQCGNLTIPYPFGIGSGCALEPGFEIDCDTSTSTTRSPTAFIGKGIQVYHISDAEMRISNTVARSCYSLAGALLLPDEAAGMYLGSSQPYSFSELNRFTVIGCDEIPLMTGLNFSNGCFSLCANSSDAVVEGRCMGDGCCRIEIPKGLKYFETTMISVYNHTGVWDFNPCGYAFLGEASRFHFRGLADLNDTNFVERIMDNVPIVLDWAIGNLTCVEAQQHKDYACLVNSQCVDSGTGLGGYRCSCDPGYEGNPYVSPGCQGNLMSLLLLLVLGMINFYW</sequence>
<feature type="chain" id="PRO_5047370611" description="EGF-like domain-containing protein" evidence="4">
    <location>
        <begin position="26"/>
        <end position="336"/>
    </location>
</feature>
<dbReference type="Pfam" id="PF13947">
    <property type="entry name" value="GUB_WAK_bind"/>
    <property type="match status" value="1"/>
</dbReference>
<comment type="subcellular location">
    <subcellularLocation>
        <location evidence="1">Membrane</location>
        <topology evidence="1">Single-pass membrane protein</topology>
    </subcellularLocation>
</comment>
<comment type="caution">
    <text evidence="3">Lacks conserved residue(s) required for the propagation of feature annotation.</text>
</comment>
<evidence type="ECO:0000313" key="6">
    <source>
        <dbReference type="EMBL" id="MCE3215834.1"/>
    </source>
</evidence>
<evidence type="ECO:0000256" key="2">
    <source>
        <dbReference type="ARBA" id="ARBA00022729"/>
    </source>
</evidence>
<dbReference type="EMBL" id="JACEIK010011691">
    <property type="protein sequence ID" value="MCE3215834.1"/>
    <property type="molecule type" value="Genomic_DNA"/>
</dbReference>
<protein>
    <recommendedName>
        <fullName evidence="5">EGF-like domain-containing protein</fullName>
    </recommendedName>
</protein>
<organism evidence="6 7">
    <name type="scientific">Datura stramonium</name>
    <name type="common">Jimsonweed</name>
    <name type="synonym">Common thornapple</name>
    <dbReference type="NCBI Taxonomy" id="4076"/>
    <lineage>
        <taxon>Eukaryota</taxon>
        <taxon>Viridiplantae</taxon>
        <taxon>Streptophyta</taxon>
        <taxon>Embryophyta</taxon>
        <taxon>Tracheophyta</taxon>
        <taxon>Spermatophyta</taxon>
        <taxon>Magnoliopsida</taxon>
        <taxon>eudicotyledons</taxon>
        <taxon>Gunneridae</taxon>
        <taxon>Pentapetalae</taxon>
        <taxon>asterids</taxon>
        <taxon>lamiids</taxon>
        <taxon>Solanales</taxon>
        <taxon>Solanaceae</taxon>
        <taxon>Solanoideae</taxon>
        <taxon>Datureae</taxon>
        <taxon>Datura</taxon>
    </lineage>
</organism>
<comment type="caution">
    <text evidence="6">The sequence shown here is derived from an EMBL/GenBank/DDBJ whole genome shotgun (WGS) entry which is preliminary data.</text>
</comment>